<dbReference type="EMBL" id="GL732581">
    <property type="protein sequence ID" value="EFX74694.1"/>
    <property type="molecule type" value="Genomic_DNA"/>
</dbReference>
<dbReference type="InterPro" id="IPR027417">
    <property type="entry name" value="P-loop_NTPase"/>
</dbReference>
<dbReference type="KEGG" id="dpx:DAPPUDRAFT_251619"/>
<reference evidence="1 2" key="1">
    <citation type="journal article" date="2011" name="Science">
        <title>The ecoresponsive genome of Daphnia pulex.</title>
        <authorList>
            <person name="Colbourne J.K."/>
            <person name="Pfrender M.E."/>
            <person name="Gilbert D."/>
            <person name="Thomas W.K."/>
            <person name="Tucker A."/>
            <person name="Oakley T.H."/>
            <person name="Tokishita S."/>
            <person name="Aerts A."/>
            <person name="Arnold G.J."/>
            <person name="Basu M.K."/>
            <person name="Bauer D.J."/>
            <person name="Caceres C.E."/>
            <person name="Carmel L."/>
            <person name="Casola C."/>
            <person name="Choi J.H."/>
            <person name="Detter J.C."/>
            <person name="Dong Q."/>
            <person name="Dusheyko S."/>
            <person name="Eads B.D."/>
            <person name="Frohlich T."/>
            <person name="Geiler-Samerotte K.A."/>
            <person name="Gerlach D."/>
            <person name="Hatcher P."/>
            <person name="Jogdeo S."/>
            <person name="Krijgsveld J."/>
            <person name="Kriventseva E.V."/>
            <person name="Kultz D."/>
            <person name="Laforsch C."/>
            <person name="Lindquist E."/>
            <person name="Lopez J."/>
            <person name="Manak J.R."/>
            <person name="Muller J."/>
            <person name="Pangilinan J."/>
            <person name="Patwardhan R.P."/>
            <person name="Pitluck S."/>
            <person name="Pritham E.J."/>
            <person name="Rechtsteiner A."/>
            <person name="Rho M."/>
            <person name="Rogozin I.B."/>
            <person name="Sakarya O."/>
            <person name="Salamov A."/>
            <person name="Schaack S."/>
            <person name="Shapiro H."/>
            <person name="Shiga Y."/>
            <person name="Skalitzky C."/>
            <person name="Smith Z."/>
            <person name="Souvorov A."/>
            <person name="Sung W."/>
            <person name="Tang Z."/>
            <person name="Tsuchiya D."/>
            <person name="Tu H."/>
            <person name="Vos H."/>
            <person name="Wang M."/>
            <person name="Wolf Y.I."/>
            <person name="Yamagata H."/>
            <person name="Yamada T."/>
            <person name="Ye Y."/>
            <person name="Shaw J.R."/>
            <person name="Andrews J."/>
            <person name="Crease T.J."/>
            <person name="Tang H."/>
            <person name="Lucas S.M."/>
            <person name="Robertson H.M."/>
            <person name="Bork P."/>
            <person name="Koonin E.V."/>
            <person name="Zdobnov E.M."/>
            <person name="Grigoriev I.V."/>
            <person name="Lynch M."/>
            <person name="Boore J.L."/>
        </authorList>
    </citation>
    <scope>NUCLEOTIDE SEQUENCE [LARGE SCALE GENOMIC DNA]</scope>
</reference>
<dbReference type="InterPro" id="IPR045028">
    <property type="entry name" value="DinG/Rad3-like"/>
</dbReference>
<gene>
    <name evidence="1" type="ORF">DAPPUDRAFT_251619</name>
</gene>
<evidence type="ECO:0000313" key="2">
    <source>
        <dbReference type="Proteomes" id="UP000000305"/>
    </source>
</evidence>
<dbReference type="InParanoid" id="E9H0S2"/>
<name>E9H0S2_DAPPU</name>
<protein>
    <recommendedName>
        <fullName evidence="3">Helicase ATP-binding domain-containing protein</fullName>
    </recommendedName>
</protein>
<dbReference type="Gene3D" id="3.40.50.300">
    <property type="entry name" value="P-loop containing nucleotide triphosphate hydrolases"/>
    <property type="match status" value="1"/>
</dbReference>
<evidence type="ECO:0008006" key="3">
    <source>
        <dbReference type="Google" id="ProtNLM"/>
    </source>
</evidence>
<dbReference type="Proteomes" id="UP000000305">
    <property type="component" value="Unassembled WGS sequence"/>
</dbReference>
<sequence length="90" mass="9773">MTILSCSLVVGHCRWSGRPASLCLHNQRCRCPVSGQGLSVADAMMDKVIRGLQRGQHYLPESPTGSGKTLALFCASLAWQKAEAERFPLS</sequence>
<keyword evidence="2" id="KW-1185">Reference proteome</keyword>
<dbReference type="STRING" id="6669.E9H0S2"/>
<organism evidence="1 2">
    <name type="scientific">Daphnia pulex</name>
    <name type="common">Water flea</name>
    <dbReference type="NCBI Taxonomy" id="6669"/>
    <lineage>
        <taxon>Eukaryota</taxon>
        <taxon>Metazoa</taxon>
        <taxon>Ecdysozoa</taxon>
        <taxon>Arthropoda</taxon>
        <taxon>Crustacea</taxon>
        <taxon>Branchiopoda</taxon>
        <taxon>Diplostraca</taxon>
        <taxon>Cladocera</taxon>
        <taxon>Anomopoda</taxon>
        <taxon>Daphniidae</taxon>
        <taxon>Daphnia</taxon>
    </lineage>
</organism>
<dbReference type="eggNOG" id="KOG1132">
    <property type="taxonomic scope" value="Eukaryota"/>
</dbReference>
<proteinExistence type="predicted"/>
<accession>E9H0S2</accession>
<evidence type="ECO:0000313" key="1">
    <source>
        <dbReference type="EMBL" id="EFX74694.1"/>
    </source>
</evidence>
<dbReference type="PANTHER" id="PTHR11472:SF47">
    <property type="entry name" value="FANCONI ANEMIA GROUP J PROTEIN"/>
    <property type="match status" value="1"/>
</dbReference>
<dbReference type="HOGENOM" id="CLU_2443082_0_0_1"/>
<dbReference type="OrthoDB" id="19182at2759"/>
<dbReference type="PANTHER" id="PTHR11472">
    <property type="entry name" value="DNA REPAIR DEAD HELICASE RAD3/XP-D SUBFAMILY MEMBER"/>
    <property type="match status" value="1"/>
</dbReference>
<dbReference type="AlphaFoldDB" id="E9H0S2"/>